<dbReference type="InterPro" id="IPR027417">
    <property type="entry name" value="P-loop_NTPase"/>
</dbReference>
<gene>
    <name evidence="7" type="ORF">AMJ82_01720</name>
</gene>
<keyword evidence="4" id="KW-0342">GTP-binding</keyword>
<dbReference type="InterPro" id="IPR005129">
    <property type="entry name" value="GTPase_ArgK"/>
</dbReference>
<evidence type="ECO:0000259" key="6">
    <source>
        <dbReference type="SMART" id="SM00382"/>
    </source>
</evidence>
<accession>A0A0S8GDU8</accession>
<dbReference type="GO" id="GO:0005525">
    <property type="term" value="F:GTP binding"/>
    <property type="evidence" value="ECO:0007669"/>
    <property type="project" value="UniProtKB-KW"/>
</dbReference>
<proteinExistence type="inferred from homology"/>
<dbReference type="PANTHER" id="PTHR43087">
    <property type="entry name" value="LYSINE/ARGININE/ORNITHINE TRANSPORT SYSTEM KINASE"/>
    <property type="match status" value="1"/>
</dbReference>
<evidence type="ECO:0000256" key="4">
    <source>
        <dbReference type="ARBA" id="ARBA00023134"/>
    </source>
</evidence>
<keyword evidence="3" id="KW-0378">Hydrolase</keyword>
<protein>
    <recommendedName>
        <fullName evidence="6">AAA+ ATPase domain-containing protein</fullName>
    </recommendedName>
</protein>
<dbReference type="InterPro" id="IPR003593">
    <property type="entry name" value="AAA+_ATPase"/>
</dbReference>
<dbReference type="Proteomes" id="UP000051717">
    <property type="component" value="Unassembled WGS sequence"/>
</dbReference>
<dbReference type="NCBIfam" id="TIGR00750">
    <property type="entry name" value="lao"/>
    <property type="match status" value="1"/>
</dbReference>
<evidence type="ECO:0000256" key="3">
    <source>
        <dbReference type="ARBA" id="ARBA00022801"/>
    </source>
</evidence>
<evidence type="ECO:0000256" key="1">
    <source>
        <dbReference type="ARBA" id="ARBA00009625"/>
    </source>
</evidence>
<dbReference type="EMBL" id="LJUI01000007">
    <property type="protein sequence ID" value="KPK71183.1"/>
    <property type="molecule type" value="Genomic_DNA"/>
</dbReference>
<dbReference type="CDD" id="cd03114">
    <property type="entry name" value="MMAA-like"/>
    <property type="match status" value="1"/>
</dbReference>
<evidence type="ECO:0000313" key="7">
    <source>
        <dbReference type="EMBL" id="KPK71183.1"/>
    </source>
</evidence>
<feature type="domain" description="AAA+ ATPase" evidence="6">
    <location>
        <begin position="24"/>
        <end position="168"/>
    </location>
</feature>
<dbReference type="Gene3D" id="3.40.50.300">
    <property type="entry name" value="P-loop containing nucleotide triphosphate hydrolases"/>
    <property type="match status" value="1"/>
</dbReference>
<organism evidence="7 8">
    <name type="scientific">candidate division TA06 bacterium SM23_40</name>
    <dbReference type="NCBI Taxonomy" id="1703774"/>
    <lineage>
        <taxon>Bacteria</taxon>
        <taxon>Bacteria division TA06</taxon>
    </lineage>
</organism>
<dbReference type="AlphaFoldDB" id="A0A0S8GDU8"/>
<evidence type="ECO:0000256" key="5">
    <source>
        <dbReference type="ARBA" id="ARBA00023186"/>
    </source>
</evidence>
<comment type="similarity">
    <text evidence="1">Belongs to the SIMIBI class G3E GTPase family. ArgK/MeaB subfamily.</text>
</comment>
<comment type="caution">
    <text evidence="7">The sequence shown here is derived from an EMBL/GenBank/DDBJ whole genome shotgun (WGS) entry which is preliminary data.</text>
</comment>
<dbReference type="SMART" id="SM00382">
    <property type="entry name" value="AAA"/>
    <property type="match status" value="1"/>
</dbReference>
<keyword evidence="5" id="KW-0143">Chaperone</keyword>
<keyword evidence="2" id="KW-0547">Nucleotide-binding</keyword>
<name>A0A0S8GDU8_UNCT6</name>
<dbReference type="Pfam" id="PF03308">
    <property type="entry name" value="MeaB"/>
    <property type="match status" value="1"/>
</dbReference>
<dbReference type="InterPro" id="IPR052040">
    <property type="entry name" value="GTPase/Isobutyryl-CoA_mutase"/>
</dbReference>
<dbReference type="SUPFAM" id="SSF52540">
    <property type="entry name" value="P-loop containing nucleoside triphosphate hydrolases"/>
    <property type="match status" value="1"/>
</dbReference>
<evidence type="ECO:0000256" key="2">
    <source>
        <dbReference type="ARBA" id="ARBA00022741"/>
    </source>
</evidence>
<reference evidence="7 8" key="1">
    <citation type="journal article" date="2015" name="Microbiome">
        <title>Genomic resolution of linkages in carbon, nitrogen, and sulfur cycling among widespread estuary sediment bacteria.</title>
        <authorList>
            <person name="Baker B.J."/>
            <person name="Lazar C.S."/>
            <person name="Teske A.P."/>
            <person name="Dick G.J."/>
        </authorList>
    </citation>
    <scope>NUCLEOTIDE SEQUENCE [LARGE SCALE GENOMIC DNA]</scope>
    <source>
        <strain evidence="7">SM23_40</strain>
    </source>
</reference>
<sequence length="301" mass="32152">MSIVENGRPEATEFMHALFPHTGGGYRIGVTGPPGVGKSTLVDKLALKFRSAGSKIGIIGVDPTSPFSGGAILGDRIRMADVATDPDVFIRSMASRGSRGGLATTARQVADVLDAFGKDVIIIETVGVGQVELDIAEVSDTTIVVLVPAFGDAVQAMKAGLMEIGDLFVVNKADHDGADRAVLEIESILQLKAETDWETLVLCTIATEAGGIDELFEAIGRHRVFLETHALLQDRRRRRIESEVRTLVETRLRQELWGPGGYGELSSYVDLVVDGEETPVSAARRILEAKGLVGVFGGNEI</sequence>
<dbReference type="GO" id="GO:0003924">
    <property type="term" value="F:GTPase activity"/>
    <property type="evidence" value="ECO:0007669"/>
    <property type="project" value="InterPro"/>
</dbReference>
<dbReference type="PANTHER" id="PTHR43087:SF1">
    <property type="entry name" value="LAO_AO TRANSPORT SYSTEM ATPASE"/>
    <property type="match status" value="1"/>
</dbReference>
<evidence type="ECO:0000313" key="8">
    <source>
        <dbReference type="Proteomes" id="UP000051717"/>
    </source>
</evidence>